<dbReference type="Pfam" id="PF20041">
    <property type="entry name" value="DUF6443"/>
    <property type="match status" value="1"/>
</dbReference>
<dbReference type="InterPro" id="IPR050708">
    <property type="entry name" value="T6SS_VgrG/RHS"/>
</dbReference>
<feature type="domain" description="DUF6443" evidence="2">
    <location>
        <begin position="33"/>
        <end position="113"/>
    </location>
</feature>
<accession>A0A9D7SSS7</accession>
<evidence type="ECO:0000256" key="1">
    <source>
        <dbReference type="SAM" id="SignalP"/>
    </source>
</evidence>
<feature type="chain" id="PRO_5039512637" evidence="1">
    <location>
        <begin position="22"/>
        <end position="1533"/>
    </location>
</feature>
<evidence type="ECO:0000259" key="2">
    <source>
        <dbReference type="Pfam" id="PF20041"/>
    </source>
</evidence>
<sequence length="1533" mass="174152">MKYHRLLPFVTILFISWGSNAQNNWSEVISFNNNGNVLSQTRTYIDGIGRTIQQQSTDNANNNVLASQPVFDAFGRPVLQTLSAPLFQNSINFKDKFIEDASGNNYSWDDFDKPNTSSTNFGEINMPAPVQNTLQGTLGWYYSNNNVAEPYVASSSYPYNRIEYFDDPLGRVKRMTIAGENHRMGTGHEKKTFYLTNAGELYYVFGYNESYITGFSNNNAVSTGKEDISAFKTIEIDENGKENVSYTNSNGQVIATCLTGIPTSCVSQKVNQTLFYYGQRGVSIHLPASKKGTLKLITANVGYGILANEGSSPNSPKQVNYSITDLRKGYLLVEGIDYVIDRNTRSVTFKNIYQFESSYFRISYEYTSLYLTANFDLNNQGGTKWDPKFIPNLSISYELDYSNWSINYYTKKGELSKVVSPNLVDCSYDPFANNTTSTDHVEKPVDYVSVLHSVGTVPLMGYQQSLEFKVELTGYSNPLTPGNGVRIRSQDLSNHNVSATLPELNVSPIVIDEEELETQHLRTTSAPTPDGQLIYALRVTFNINGDLVQGGITSITNGVFQLDTYTGHNIITIPLSGNVVKNYSSIKLYITNIEILVYKFFSGSFQLDHIEPFVQSNTIHSDQTNHSRIVITTKLQKYPRFEPIPDTKILTYSYNSFGWPIKNTSPDEGIINFIYDTEGKLRFKQNAQQLIDGGRFNYYVYDRAGRIVETGEFNPSLRVSGPILSFQPYTSSGSTPNPIEIGSVHAVVDFTQAEWTAYSTHCTQQTWFAYDKSDDLPITYSGYDQRFQDNQLSKSWTIAGDASWYGYDYDDRCIWAVHSLNVLGIKTINYHYTKEGNLDKIDYQKEEPAERFIHQYIYDSNNRLHETATSFDNVSFKSHQTLKYYLHNALKRNELGGNLQGLDYVYTINGQLKSVNDPTLTNRDPGKDGYAGVNLGFNKDVFGFTLDYFPGDYTRKNTYVETYSRNVINTSATYIEPFNGNIRCIRWQTALPVAAASTSTFTSGMLQYVYKYDYQNQLSEAVFGSVLAGTSNGPTIGTGSIFAEDPNAYRINNLTYDKIGNVKTLKRQGEPSELPMDDLVYNYSPSLPNRLNSINDIASNYSDDLKNQSSSNYIYNNIGQLINDFSADYVYIYNLAGKVLTITNSDGKYLLRFEYNPAGLRQKKITYDNNGDEAKYTWYIYGEGGELMSIYETNIYNGTLLQTELPIYGEGRIGIYDKRSSSYVYEISDYMGNVRAVVRNNAGAAEVLSFSDYYPHGSIMPGRNFSLPLKYRFGYQGQEEDTETGFNNFELRHYDCRLGRWFNPDPMGQYNSPYLAMGNNPINKIDPTGGSDYDPEDHFWDNYLAGEEYYGSKPWEAMSPMERNLQQEKSGTSYASQEFNKIMTLASLGGYEDKNGKIWEIDKNNNFIEKIDEQQDSNSPDKPIWQKIKDGFYSIGRFFTIRHGRYDLNRGGRGPSRWEIKPHVLMPNLRIAGSSHNLDSSGRPFAVWFYYKFGQHRAAESDPTSYIFKLDQYYNETGNTNFIYIFGRKIYQR</sequence>
<dbReference type="Gene3D" id="2.180.10.10">
    <property type="entry name" value="RHS repeat-associated core"/>
    <property type="match status" value="1"/>
</dbReference>
<dbReference type="PANTHER" id="PTHR32305:SF15">
    <property type="entry name" value="PROTEIN RHSA-RELATED"/>
    <property type="match status" value="1"/>
</dbReference>
<protein>
    <submittedName>
        <fullName evidence="3">RHS repeat-associated core domain-containing protein</fullName>
    </submittedName>
</protein>
<feature type="signal peptide" evidence="1">
    <location>
        <begin position="1"/>
        <end position="21"/>
    </location>
</feature>
<gene>
    <name evidence="3" type="ORF">IPP15_09520</name>
</gene>
<dbReference type="InterPro" id="IPR022385">
    <property type="entry name" value="Rhs_assc_core"/>
</dbReference>
<reference evidence="3 4" key="1">
    <citation type="submission" date="2020-10" db="EMBL/GenBank/DDBJ databases">
        <title>Connecting structure to function with the recovery of over 1000 high-quality activated sludge metagenome-assembled genomes encoding full-length rRNA genes using long-read sequencing.</title>
        <authorList>
            <person name="Singleton C.M."/>
            <person name="Petriglieri F."/>
            <person name="Kristensen J.M."/>
            <person name="Kirkegaard R.H."/>
            <person name="Michaelsen T.Y."/>
            <person name="Andersen M.H."/>
            <person name="Karst S.M."/>
            <person name="Dueholm M.S."/>
            <person name="Nielsen P.H."/>
            <person name="Albertsen M."/>
        </authorList>
    </citation>
    <scope>NUCLEOTIDE SEQUENCE [LARGE SCALE GENOMIC DNA]</scope>
    <source>
        <strain evidence="3">Ribe_18-Q3-R11-54_MAXAC.273</strain>
    </source>
</reference>
<keyword evidence="1" id="KW-0732">Signal</keyword>
<comment type="caution">
    <text evidence="3">The sequence shown here is derived from an EMBL/GenBank/DDBJ whole genome shotgun (WGS) entry which is preliminary data.</text>
</comment>
<name>A0A9D7SSS7_9BACT</name>
<dbReference type="InterPro" id="IPR045619">
    <property type="entry name" value="DUF6443"/>
</dbReference>
<evidence type="ECO:0000313" key="4">
    <source>
        <dbReference type="Proteomes" id="UP000808337"/>
    </source>
</evidence>
<dbReference type="Proteomes" id="UP000808337">
    <property type="component" value="Unassembled WGS sequence"/>
</dbReference>
<proteinExistence type="predicted"/>
<evidence type="ECO:0000313" key="3">
    <source>
        <dbReference type="EMBL" id="MBK9982650.1"/>
    </source>
</evidence>
<dbReference type="PANTHER" id="PTHR32305">
    <property type="match status" value="1"/>
</dbReference>
<organism evidence="3 4">
    <name type="scientific">Candidatus Opimibacter skivensis</name>
    <dbReference type="NCBI Taxonomy" id="2982028"/>
    <lineage>
        <taxon>Bacteria</taxon>
        <taxon>Pseudomonadati</taxon>
        <taxon>Bacteroidota</taxon>
        <taxon>Saprospiria</taxon>
        <taxon>Saprospirales</taxon>
        <taxon>Saprospiraceae</taxon>
        <taxon>Candidatus Opimibacter</taxon>
    </lineage>
</organism>
<dbReference type="EMBL" id="JADKGY010000006">
    <property type="protein sequence ID" value="MBK9982650.1"/>
    <property type="molecule type" value="Genomic_DNA"/>
</dbReference>
<dbReference type="NCBIfam" id="TIGR03696">
    <property type="entry name" value="Rhs_assc_core"/>
    <property type="match status" value="1"/>
</dbReference>